<gene>
    <name evidence="4" type="ORF">JR050_17440</name>
</gene>
<feature type="chain" id="PRO_5046227678" evidence="3">
    <location>
        <begin position="26"/>
        <end position="326"/>
    </location>
</feature>
<keyword evidence="1 3" id="KW-0732">Signal</keyword>
<dbReference type="SUPFAM" id="SSF53474">
    <property type="entry name" value="alpha/beta-Hydrolases"/>
    <property type="match status" value="1"/>
</dbReference>
<dbReference type="Gene3D" id="3.40.50.1820">
    <property type="entry name" value="alpha/beta hydrolase"/>
    <property type="match status" value="1"/>
</dbReference>
<evidence type="ECO:0000256" key="1">
    <source>
        <dbReference type="ARBA" id="ARBA00022729"/>
    </source>
</evidence>
<dbReference type="PANTHER" id="PTHR43037">
    <property type="entry name" value="UNNAMED PRODUCT-RELATED"/>
    <property type="match status" value="1"/>
</dbReference>
<dbReference type="Proteomes" id="UP001518925">
    <property type="component" value="Unassembled WGS sequence"/>
</dbReference>
<keyword evidence="2" id="KW-0378">Hydrolase</keyword>
<accession>A0ABS2DLU5</accession>
<dbReference type="EMBL" id="JAFELM010000043">
    <property type="protein sequence ID" value="MBM6619448.1"/>
    <property type="molecule type" value="Genomic_DNA"/>
</dbReference>
<dbReference type="NCBIfam" id="TIGR01840">
    <property type="entry name" value="esterase_phb"/>
    <property type="match status" value="1"/>
</dbReference>
<dbReference type="InterPro" id="IPR050955">
    <property type="entry name" value="Plant_Biomass_Hydrol_Est"/>
</dbReference>
<dbReference type="Pfam" id="PF10503">
    <property type="entry name" value="Esterase_PHB"/>
    <property type="match status" value="1"/>
</dbReference>
<evidence type="ECO:0000313" key="4">
    <source>
        <dbReference type="EMBL" id="MBM6619448.1"/>
    </source>
</evidence>
<dbReference type="PANTHER" id="PTHR43037:SF1">
    <property type="entry name" value="BLL1128 PROTEIN"/>
    <property type="match status" value="1"/>
</dbReference>
<evidence type="ECO:0000256" key="2">
    <source>
        <dbReference type="ARBA" id="ARBA00022801"/>
    </source>
</evidence>
<proteinExistence type="predicted"/>
<name>A0ABS2DLU5_9BACI</name>
<dbReference type="InterPro" id="IPR010126">
    <property type="entry name" value="Esterase_phb"/>
</dbReference>
<dbReference type="RefSeq" id="WP_204204903.1">
    <property type="nucleotide sequence ID" value="NZ_JAFELM010000043.1"/>
</dbReference>
<evidence type="ECO:0000256" key="3">
    <source>
        <dbReference type="SAM" id="SignalP"/>
    </source>
</evidence>
<keyword evidence="5" id="KW-1185">Reference proteome</keyword>
<sequence length="326" mass="36094">MLKYLFRIFIVTLTFLMTLSSYPQKDTHAASSFTRYSMGGGWYFKVYVPSSYNGNAVPLMVMLHGCTQDADDFAAGTRMNQLAESKNFIVVYPEMNRTYNSYDCWNWFYDYNQHRNGGEAAIIDSMIDYVKSNYNISSKGYAAGISAGGYMTSIMGATYPEHIIAIGIHSGGMYNAADSAVAGTNTMYYGSATNPDSAGYEAAVEMDKSALQRVPTIIFHGSQDGTVYIENAWQAKTQWAQTNDYADDRNNNNSVDANYDVKQTGTTNGYSWEKYVYNDSAGRSLIQLWKVNGLGHAWSGGSSSGSYTDANGPQATNVMWDFFLGH</sequence>
<protein>
    <submittedName>
        <fullName evidence="4">PHB depolymerase family esterase</fullName>
    </submittedName>
</protein>
<organism evidence="4 5">
    <name type="scientific">Bacillus suaedaesalsae</name>
    <dbReference type="NCBI Taxonomy" id="2810349"/>
    <lineage>
        <taxon>Bacteria</taxon>
        <taxon>Bacillati</taxon>
        <taxon>Bacillota</taxon>
        <taxon>Bacilli</taxon>
        <taxon>Bacillales</taxon>
        <taxon>Bacillaceae</taxon>
        <taxon>Bacillus</taxon>
    </lineage>
</organism>
<reference evidence="4 5" key="1">
    <citation type="submission" date="2021-02" db="EMBL/GenBank/DDBJ databases">
        <title>Bacillus sp. RD4P76, an endophyte from a halophyte.</title>
        <authorList>
            <person name="Sun J.-Q."/>
        </authorList>
    </citation>
    <scope>NUCLEOTIDE SEQUENCE [LARGE SCALE GENOMIC DNA]</scope>
    <source>
        <strain evidence="4 5">RD4P76</strain>
    </source>
</reference>
<evidence type="ECO:0000313" key="5">
    <source>
        <dbReference type="Proteomes" id="UP001518925"/>
    </source>
</evidence>
<feature type="signal peptide" evidence="3">
    <location>
        <begin position="1"/>
        <end position="25"/>
    </location>
</feature>
<comment type="caution">
    <text evidence="4">The sequence shown here is derived from an EMBL/GenBank/DDBJ whole genome shotgun (WGS) entry which is preliminary data.</text>
</comment>
<dbReference type="InterPro" id="IPR029058">
    <property type="entry name" value="AB_hydrolase_fold"/>
</dbReference>